<evidence type="ECO:0000313" key="4">
    <source>
        <dbReference type="Proteomes" id="UP001474181"/>
    </source>
</evidence>
<dbReference type="GO" id="GO:0016787">
    <property type="term" value="F:hydrolase activity"/>
    <property type="evidence" value="ECO:0007669"/>
    <property type="project" value="UniProtKB-KW"/>
</dbReference>
<feature type="signal peptide" evidence="1">
    <location>
        <begin position="1"/>
        <end position="29"/>
    </location>
</feature>
<evidence type="ECO:0000313" key="3">
    <source>
        <dbReference type="EMBL" id="MER7181979.1"/>
    </source>
</evidence>
<sequence length="422" mass="45225">MLMPSSKRAGAAVLAAALLALASPLTATAVTAGHRPAARHSYGEDTLRQDLAAVRQAGGGDVNVLARVDRANRAPLMARIGTRTAGSPDPVPWNAHFRVASTTKTFTATVVLQLAAERRLSLDDTVEHWLPGVVSGYGNDGSRITVRDLLRQTSGLYDYIDDPEIQDRLINHFDENRYDTTPAADLVAVAMKHRPLFVPKPGAATRWAYSNTNYLLAGMIAEKAGGASWQDLVEHRVIAKLGLRNTTVPGLDPYLPDPYVNAYLTTADGKRLDVTEHSFQHTADSGVVSTTADLNTFFRALAGGRLLPAQQWREMRQTVERTDDPEDVAEMPEGTYGLGLRRIPLSCGGYYYTHEGDGAGVNTRPAVSADGRRAVTISLTTTTAPPDLAALNRATGTLVDHALCDRPATGTPQGRVSAGPPA</sequence>
<dbReference type="EMBL" id="JBEPEK010000148">
    <property type="protein sequence ID" value="MER7181979.1"/>
    <property type="molecule type" value="Genomic_DNA"/>
</dbReference>
<dbReference type="Proteomes" id="UP001474181">
    <property type="component" value="Unassembled WGS sequence"/>
</dbReference>
<dbReference type="Pfam" id="PF00144">
    <property type="entry name" value="Beta-lactamase"/>
    <property type="match status" value="1"/>
</dbReference>
<keyword evidence="3" id="KW-0378">Hydrolase</keyword>
<dbReference type="InterPro" id="IPR012338">
    <property type="entry name" value="Beta-lactam/transpept-like"/>
</dbReference>
<keyword evidence="4" id="KW-1185">Reference proteome</keyword>
<dbReference type="PANTHER" id="PTHR46825">
    <property type="entry name" value="D-ALANYL-D-ALANINE-CARBOXYPEPTIDASE/ENDOPEPTIDASE AMPH"/>
    <property type="match status" value="1"/>
</dbReference>
<dbReference type="SUPFAM" id="SSF56601">
    <property type="entry name" value="beta-lactamase/transpeptidase-like"/>
    <property type="match status" value="1"/>
</dbReference>
<feature type="chain" id="PRO_5045926960" evidence="1">
    <location>
        <begin position="30"/>
        <end position="422"/>
    </location>
</feature>
<organism evidence="3 4">
    <name type="scientific">Streptomyces hyaluromycini</name>
    <dbReference type="NCBI Taxonomy" id="1377993"/>
    <lineage>
        <taxon>Bacteria</taxon>
        <taxon>Bacillati</taxon>
        <taxon>Actinomycetota</taxon>
        <taxon>Actinomycetes</taxon>
        <taxon>Kitasatosporales</taxon>
        <taxon>Streptomycetaceae</taxon>
        <taxon>Streptomyces</taxon>
    </lineage>
</organism>
<dbReference type="InterPro" id="IPR001466">
    <property type="entry name" value="Beta-lactam-related"/>
</dbReference>
<feature type="domain" description="Beta-lactamase-related" evidence="2">
    <location>
        <begin position="76"/>
        <end position="393"/>
    </location>
</feature>
<dbReference type="InterPro" id="IPR050491">
    <property type="entry name" value="AmpC-like"/>
</dbReference>
<keyword evidence="1" id="KW-0732">Signal</keyword>
<comment type="caution">
    <text evidence="3">The sequence shown here is derived from an EMBL/GenBank/DDBJ whole genome shotgun (WGS) entry which is preliminary data.</text>
</comment>
<dbReference type="EC" id="3.1.1.103" evidence="3"/>
<dbReference type="RefSeq" id="WP_350783096.1">
    <property type="nucleotide sequence ID" value="NZ_JBEPEK010000148.1"/>
</dbReference>
<dbReference type="Gene3D" id="3.40.710.10">
    <property type="entry name" value="DD-peptidase/beta-lactamase superfamily"/>
    <property type="match status" value="1"/>
</dbReference>
<reference evidence="3 4" key="1">
    <citation type="submission" date="2024-06" db="EMBL/GenBank/DDBJ databases">
        <title>The Natural Products Discovery Center: Release of the First 8490 Sequenced Strains for Exploring Actinobacteria Biosynthetic Diversity.</title>
        <authorList>
            <person name="Kalkreuter E."/>
            <person name="Kautsar S.A."/>
            <person name="Yang D."/>
            <person name="Bader C.D."/>
            <person name="Teijaro C.N."/>
            <person name="Fluegel L."/>
            <person name="Davis C.M."/>
            <person name="Simpson J.R."/>
            <person name="Lauterbach L."/>
            <person name="Steele A.D."/>
            <person name="Gui C."/>
            <person name="Meng S."/>
            <person name="Li G."/>
            <person name="Viehrig K."/>
            <person name="Ye F."/>
            <person name="Su P."/>
            <person name="Kiefer A.F."/>
            <person name="Nichols A."/>
            <person name="Cepeda A.J."/>
            <person name="Yan W."/>
            <person name="Fan B."/>
            <person name="Jiang Y."/>
            <person name="Adhikari A."/>
            <person name="Zheng C.-J."/>
            <person name="Schuster L."/>
            <person name="Cowan T.M."/>
            <person name="Smanski M.J."/>
            <person name="Chevrette M.G."/>
            <person name="De Carvalho L.P.S."/>
            <person name="Shen B."/>
        </authorList>
    </citation>
    <scope>NUCLEOTIDE SEQUENCE [LARGE SCALE GENOMIC DNA]</scope>
    <source>
        <strain evidence="3 4">NPDC000234</strain>
    </source>
</reference>
<dbReference type="PANTHER" id="PTHR46825:SF7">
    <property type="entry name" value="D-ALANYL-D-ALANINE CARBOXYPEPTIDASE"/>
    <property type="match status" value="1"/>
</dbReference>
<accession>A0ABV1WYY4</accession>
<evidence type="ECO:0000256" key="1">
    <source>
        <dbReference type="SAM" id="SignalP"/>
    </source>
</evidence>
<name>A0ABV1WYY4_9ACTN</name>
<protein>
    <submittedName>
        <fullName evidence="3">Serine hydrolase domain-containing protein</fullName>
        <ecNumber evidence="3">3.1.1.103</ecNumber>
    </submittedName>
</protein>
<evidence type="ECO:0000259" key="2">
    <source>
        <dbReference type="Pfam" id="PF00144"/>
    </source>
</evidence>
<gene>
    <name evidence="3" type="ORF">ABT404_21250</name>
</gene>
<proteinExistence type="predicted"/>